<evidence type="ECO:0000256" key="2">
    <source>
        <dbReference type="ARBA" id="ARBA00022692"/>
    </source>
</evidence>
<dbReference type="Pfam" id="PF05128">
    <property type="entry name" value="DUF697"/>
    <property type="match status" value="1"/>
</dbReference>
<evidence type="ECO:0000256" key="1">
    <source>
        <dbReference type="ARBA" id="ARBA00004141"/>
    </source>
</evidence>
<comment type="caution">
    <text evidence="6">The sequence shown here is derived from an EMBL/GenBank/DDBJ whole genome shotgun (WGS) entry which is preliminary data.</text>
</comment>
<organism evidence="6 7">
    <name type="scientific">Cyanobium gracile UHCC 0139</name>
    <dbReference type="NCBI Taxonomy" id="3110308"/>
    <lineage>
        <taxon>Bacteria</taxon>
        <taxon>Bacillati</taxon>
        <taxon>Cyanobacteriota</taxon>
        <taxon>Cyanophyceae</taxon>
        <taxon>Synechococcales</taxon>
        <taxon>Prochlorococcaceae</taxon>
        <taxon>Cyanobium</taxon>
    </lineage>
</organism>
<evidence type="ECO:0000313" key="6">
    <source>
        <dbReference type="EMBL" id="MEA5390397.1"/>
    </source>
</evidence>
<accession>A0ABU5RRN5</accession>
<comment type="subcellular location">
    <subcellularLocation>
        <location evidence="1">Membrane</location>
        <topology evidence="1">Multi-pass membrane protein</topology>
    </subcellularLocation>
</comment>
<keyword evidence="3 5" id="KW-1133">Transmembrane helix</keyword>
<dbReference type="InterPro" id="IPR021147">
    <property type="entry name" value="DUF697"/>
</dbReference>
<name>A0ABU5RRN5_9CYAN</name>
<keyword evidence="2 5" id="KW-0812">Transmembrane</keyword>
<reference evidence="6 7" key="1">
    <citation type="submission" date="2023-12" db="EMBL/GenBank/DDBJ databases">
        <title>Baltic Sea Cyanobacteria.</title>
        <authorList>
            <person name="Delbaje E."/>
            <person name="Fewer D.P."/>
            <person name="Shishido T.K."/>
        </authorList>
    </citation>
    <scope>NUCLEOTIDE SEQUENCE [LARGE SCALE GENOMIC DNA]</scope>
    <source>
        <strain evidence="6 7">UHCC 0139</strain>
    </source>
</reference>
<feature type="transmembrane region" description="Helical" evidence="5">
    <location>
        <begin position="302"/>
        <end position="324"/>
    </location>
</feature>
<evidence type="ECO:0000256" key="5">
    <source>
        <dbReference type="SAM" id="Phobius"/>
    </source>
</evidence>
<evidence type="ECO:0000256" key="3">
    <source>
        <dbReference type="ARBA" id="ARBA00022989"/>
    </source>
</evidence>
<dbReference type="Proteomes" id="UP001304461">
    <property type="component" value="Unassembled WGS sequence"/>
</dbReference>
<evidence type="ECO:0000313" key="7">
    <source>
        <dbReference type="Proteomes" id="UP001304461"/>
    </source>
</evidence>
<evidence type="ECO:0000256" key="4">
    <source>
        <dbReference type="ARBA" id="ARBA00023136"/>
    </source>
</evidence>
<feature type="transmembrane region" description="Helical" evidence="5">
    <location>
        <begin position="44"/>
        <end position="62"/>
    </location>
</feature>
<proteinExistence type="predicted"/>
<protein>
    <submittedName>
        <fullName evidence="6">YcjF family protein</fullName>
    </submittedName>
</protein>
<dbReference type="RefSeq" id="WP_323304503.1">
    <property type="nucleotide sequence ID" value="NZ_JAYGHX010000002.1"/>
</dbReference>
<keyword evidence="7" id="KW-1185">Reference proteome</keyword>
<gene>
    <name evidence="6" type="ORF">VB738_03885</name>
</gene>
<sequence length="471" mass="50882">MTPPDPLRPAALASLLSAGWGRQALLLAGGVIGGELLLRSLPGEGLGLVGIAGVAAGWWWLGRRPARLAPARLPGSFDAWVRRCEELLLQFEHLEGETGEREPSEGQTPRRAGLAALREEGARPGLRLALVGSVPPDASWGPQLQQALRGRLALSLRWGEALPAVSRERQWPEGFAAADVVLFHLMTPLRAADLRWLEAVPPSQPLWLLVQPEASCDPADLAAELASQWPSAAADRLLPWDGRPETLTTSLQPLARWLVAEGTSLRRATPLRRIEALHRHWQADLERLRRQRLVQLQQRTQWIVAAGVFAAPLPSLDLLVLAAANGLMLQEMARLWGCPWSAEQLKAAAVELGKASLLLGVVEWSSQALAAAVRLHGATWLVGGALQALSAAYLTRVVSHAMADVLALSAGVEAPDLERIKREAPLLVARAAEAERLDWSGFLQQGRIWISQQLTAQTASSLTAPSLPPAM</sequence>
<keyword evidence="4 5" id="KW-0472">Membrane</keyword>
<dbReference type="EMBL" id="JAYGHX010000002">
    <property type="protein sequence ID" value="MEA5390397.1"/>
    <property type="molecule type" value="Genomic_DNA"/>
</dbReference>